<comment type="caution">
    <text evidence="3">The sequence shown here is derived from an EMBL/GenBank/DDBJ whole genome shotgun (WGS) entry which is preliminary data.</text>
</comment>
<dbReference type="InterPro" id="IPR036282">
    <property type="entry name" value="Glutathione-S-Trfase_C_sf"/>
</dbReference>
<gene>
    <name evidence="3" type="ORF">CLV80_104281</name>
</gene>
<dbReference type="AlphaFoldDB" id="A0A2T0W0J2"/>
<dbReference type="SUPFAM" id="SSF47616">
    <property type="entry name" value="GST C-terminal domain-like"/>
    <property type="match status" value="1"/>
</dbReference>
<keyword evidence="3" id="KW-0808">Transferase</keyword>
<protein>
    <submittedName>
        <fullName evidence="3">Glutathione S-transferase</fullName>
    </submittedName>
</protein>
<sequence length="228" mass="25555">MEQILRLHYAPDNASLCIRIALEEFGLPFEPVLVDRSTSAQKSKQYLSMNPNGLIPVLETPHGPMFETAAILLWLADKEQKLIPTTDSPERAHAMQWLFWLSNTFHASLRMLFYPNQYSPNDAEPLRTATRARLIKQLDLLEAAQTAGWRDQDGPTIHACYLAPMLRWSGLYGGSTDWFELSRWPKLHAFAQRVESRPAVMRAALAEGLGSTPISSPSPCNPPEGTAL</sequence>
<dbReference type="PROSITE" id="PS50404">
    <property type="entry name" value="GST_NTER"/>
    <property type="match status" value="1"/>
</dbReference>
<dbReference type="GO" id="GO:0016740">
    <property type="term" value="F:transferase activity"/>
    <property type="evidence" value="ECO:0007669"/>
    <property type="project" value="UniProtKB-KW"/>
</dbReference>
<dbReference type="PROSITE" id="PS50405">
    <property type="entry name" value="GST_CTER"/>
    <property type="match status" value="1"/>
</dbReference>
<evidence type="ECO:0000259" key="2">
    <source>
        <dbReference type="PROSITE" id="PS50405"/>
    </source>
</evidence>
<dbReference type="PANTHER" id="PTHR44051:SF8">
    <property type="entry name" value="GLUTATHIONE S-TRANSFERASE GSTA"/>
    <property type="match status" value="1"/>
</dbReference>
<feature type="domain" description="GST N-terminal" evidence="1">
    <location>
        <begin position="2"/>
        <end position="83"/>
    </location>
</feature>
<dbReference type="Gene3D" id="3.40.30.10">
    <property type="entry name" value="Glutaredoxin"/>
    <property type="match status" value="1"/>
</dbReference>
<dbReference type="OrthoDB" id="7583243at2"/>
<proteinExistence type="predicted"/>
<keyword evidence="4" id="KW-1185">Reference proteome</keyword>
<reference evidence="3 4" key="1">
    <citation type="submission" date="2018-03" db="EMBL/GenBank/DDBJ databases">
        <title>Genomic Encyclopedia of Archaeal and Bacterial Type Strains, Phase II (KMG-II): from individual species to whole genera.</title>
        <authorList>
            <person name="Goeker M."/>
        </authorList>
    </citation>
    <scope>NUCLEOTIDE SEQUENCE [LARGE SCALE GENOMIC DNA]</scope>
    <source>
        <strain evidence="3 4">DSM 101533</strain>
    </source>
</reference>
<dbReference type="InterPro" id="IPR004045">
    <property type="entry name" value="Glutathione_S-Trfase_N"/>
</dbReference>
<evidence type="ECO:0000259" key="1">
    <source>
        <dbReference type="PROSITE" id="PS50404"/>
    </source>
</evidence>
<dbReference type="Pfam" id="PF02798">
    <property type="entry name" value="GST_N"/>
    <property type="match status" value="1"/>
</dbReference>
<dbReference type="EMBL" id="PVTP01000004">
    <property type="protein sequence ID" value="PRY78313.1"/>
    <property type="molecule type" value="Genomic_DNA"/>
</dbReference>
<dbReference type="Proteomes" id="UP000238007">
    <property type="component" value="Unassembled WGS sequence"/>
</dbReference>
<dbReference type="PANTHER" id="PTHR44051">
    <property type="entry name" value="GLUTATHIONE S-TRANSFERASE-RELATED"/>
    <property type="match status" value="1"/>
</dbReference>
<dbReference type="Gene3D" id="1.20.1050.10">
    <property type="match status" value="1"/>
</dbReference>
<dbReference type="InterPro" id="IPR040079">
    <property type="entry name" value="Glutathione_S-Trfase"/>
</dbReference>
<accession>A0A2T0W0J2</accession>
<evidence type="ECO:0000313" key="3">
    <source>
        <dbReference type="EMBL" id="PRY78313.1"/>
    </source>
</evidence>
<dbReference type="CDD" id="cd03057">
    <property type="entry name" value="GST_N_Beta"/>
    <property type="match status" value="1"/>
</dbReference>
<dbReference type="SFLD" id="SFLDG00358">
    <property type="entry name" value="Main_(cytGST)"/>
    <property type="match status" value="1"/>
</dbReference>
<dbReference type="SFLD" id="SFLDS00019">
    <property type="entry name" value="Glutathione_Transferase_(cytos"/>
    <property type="match status" value="1"/>
</dbReference>
<evidence type="ECO:0000313" key="4">
    <source>
        <dbReference type="Proteomes" id="UP000238007"/>
    </source>
</evidence>
<dbReference type="CDD" id="cd03188">
    <property type="entry name" value="GST_C_Beta"/>
    <property type="match status" value="1"/>
</dbReference>
<organism evidence="3 4">
    <name type="scientific">Yoonia maritima</name>
    <dbReference type="NCBI Taxonomy" id="1435347"/>
    <lineage>
        <taxon>Bacteria</taxon>
        <taxon>Pseudomonadati</taxon>
        <taxon>Pseudomonadota</taxon>
        <taxon>Alphaproteobacteria</taxon>
        <taxon>Rhodobacterales</taxon>
        <taxon>Paracoccaceae</taxon>
        <taxon>Yoonia</taxon>
    </lineage>
</organism>
<dbReference type="InterPro" id="IPR010987">
    <property type="entry name" value="Glutathione-S-Trfase_C-like"/>
</dbReference>
<dbReference type="SUPFAM" id="SSF52833">
    <property type="entry name" value="Thioredoxin-like"/>
    <property type="match status" value="1"/>
</dbReference>
<dbReference type="RefSeq" id="WP_106356715.1">
    <property type="nucleotide sequence ID" value="NZ_PVTP01000004.1"/>
</dbReference>
<name>A0A2T0W0J2_9RHOB</name>
<feature type="domain" description="GST C-terminal" evidence="2">
    <location>
        <begin position="87"/>
        <end position="214"/>
    </location>
</feature>
<dbReference type="InterPro" id="IPR036249">
    <property type="entry name" value="Thioredoxin-like_sf"/>
</dbReference>